<evidence type="ECO:0000256" key="11">
    <source>
        <dbReference type="ARBA" id="ARBA00023268"/>
    </source>
</evidence>
<evidence type="ECO:0000313" key="20">
    <source>
        <dbReference type="RefSeq" id="XP_070316212.1"/>
    </source>
</evidence>
<dbReference type="SUPFAM" id="SSF90209">
    <property type="entry name" value="Ran binding protein zinc finger-like"/>
    <property type="match status" value="1"/>
</dbReference>
<sequence length="523" mass="57957">MVEGPGCTLNGEKIRARLRPGQAVTDVRGRELQGLGGSGSPPAASGPVGSSQAAALNNNKNSSQNFLRLFNGHVYSGVETLGKELFMYFGPKALRIHFGMKGSLVINPLESKNKNGVSPVFEVQLTKDLICFFDSSVEIRNSTESQQRIRVMEELDVCSPRFSFSRAENEVKKQKGRMLCDVLMDQKVLPGVGNIIKNEALFDSGLHPSVKVCQLTDEQIHHLVKMIRDFSILFYRCCKVGSALSKYCKVYKRPNCGQCCCKITVCRLGENNRMTYFCPHCQKENPQHVDICMLPVRNTAVSWSCSREGHLMDCVAQKFEEQWTCEVCTLINKPSSKTCDACLTSRPADSVLRNEGNPFVFNNLVKYPCNSFGKPKAKVKINRKTAFGTATLVLTDFSNKSSALEREESQNHIPDGEFPSPPPNMCGSDTLNTSKERTNCGSQSSNKVNISPVVCSQYKLFSPAHKKLKTTHYSSPDLKSCNPGFSNSYSVHLVDKMLSRSSQHNRIKAGGPLREVIASSFFL</sequence>
<evidence type="ECO:0000256" key="2">
    <source>
        <dbReference type="ARBA" id="ARBA00012720"/>
    </source>
</evidence>
<dbReference type="PANTHER" id="PTHR22993:SF10">
    <property type="entry name" value="ENDONUCLEASE 8-LIKE 3"/>
    <property type="match status" value="1"/>
</dbReference>
<keyword evidence="19" id="KW-1185">Reference proteome</keyword>
<evidence type="ECO:0000256" key="12">
    <source>
        <dbReference type="ARBA" id="ARBA00023295"/>
    </source>
</evidence>
<dbReference type="PROSITE" id="PS01242">
    <property type="entry name" value="ZF_FPG_1"/>
    <property type="match status" value="1"/>
</dbReference>
<keyword evidence="8" id="KW-0238">DNA-binding</keyword>
<reference evidence="19" key="1">
    <citation type="journal article" date="2022" name="J. Hered.">
        <title>A De Novo Chromosome-Level Genome Assembly of the White-Tailed Deer, Odocoileus Virginianus.</title>
        <authorList>
            <person name="London E.W."/>
            <person name="Roca A.L."/>
            <person name="Novakofski J.E."/>
            <person name="Mateus-Pinilla N.E."/>
        </authorList>
    </citation>
    <scope>NUCLEOTIDE SEQUENCE [LARGE SCALE GENOMIC DNA]</scope>
</reference>
<organism evidence="19 20">
    <name type="scientific">Odocoileus virginianus</name>
    <name type="common">White-tailed deer</name>
    <dbReference type="NCBI Taxonomy" id="9874"/>
    <lineage>
        <taxon>Eukaryota</taxon>
        <taxon>Metazoa</taxon>
        <taxon>Chordata</taxon>
        <taxon>Craniata</taxon>
        <taxon>Vertebrata</taxon>
        <taxon>Euteleostomi</taxon>
        <taxon>Mammalia</taxon>
        <taxon>Eutheria</taxon>
        <taxon>Laurasiatheria</taxon>
        <taxon>Artiodactyla</taxon>
        <taxon>Ruminantia</taxon>
        <taxon>Pecora</taxon>
        <taxon>Cervidae</taxon>
        <taxon>Odocoileinae</taxon>
        <taxon>Odocoileus</taxon>
    </lineage>
</organism>
<feature type="domain" description="Formamidopyrimidine-DNA glycosylase catalytic" evidence="18">
    <location>
        <begin position="2"/>
        <end position="139"/>
    </location>
</feature>
<evidence type="ECO:0000256" key="10">
    <source>
        <dbReference type="ARBA" id="ARBA00023239"/>
    </source>
</evidence>
<dbReference type="SMART" id="SM01232">
    <property type="entry name" value="H2TH"/>
    <property type="match status" value="1"/>
</dbReference>
<dbReference type="Gene3D" id="2.30.30.380">
    <property type="entry name" value="Zn-finger domain of Sec23/24"/>
    <property type="match status" value="1"/>
</dbReference>
<feature type="region of interest" description="Disordered" evidence="15">
    <location>
        <begin position="403"/>
        <end position="444"/>
    </location>
</feature>
<keyword evidence="10" id="KW-0456">Lyase</keyword>
<keyword evidence="11" id="KW-0511">Multifunctional enzyme</keyword>
<evidence type="ECO:0000256" key="15">
    <source>
        <dbReference type="SAM" id="MobiDB-lite"/>
    </source>
</evidence>
<dbReference type="EC" id="4.2.99.18" evidence="2"/>
<protein>
    <recommendedName>
        <fullName evidence="2">DNA-(apurinic or apyrimidinic site) lyase</fullName>
        <ecNumber evidence="2">4.2.99.18</ecNumber>
    </recommendedName>
</protein>
<keyword evidence="5 14" id="KW-0863">Zinc-finger</keyword>
<dbReference type="Gene3D" id="3.20.190.10">
    <property type="entry name" value="MutM-like, N-terminal"/>
    <property type="match status" value="1"/>
</dbReference>
<feature type="region of interest" description="Disordered" evidence="15">
    <location>
        <begin position="31"/>
        <end position="55"/>
    </location>
</feature>
<keyword evidence="6" id="KW-0378">Hydrolase</keyword>
<evidence type="ECO:0000256" key="7">
    <source>
        <dbReference type="ARBA" id="ARBA00022833"/>
    </source>
</evidence>
<evidence type="ECO:0000313" key="19">
    <source>
        <dbReference type="Proteomes" id="UP001652640"/>
    </source>
</evidence>
<evidence type="ECO:0000259" key="17">
    <source>
        <dbReference type="PROSITE" id="PS51066"/>
    </source>
</evidence>
<dbReference type="Proteomes" id="UP001652640">
    <property type="component" value="Chromosome 32"/>
</dbReference>
<dbReference type="InterPro" id="IPR036443">
    <property type="entry name" value="Znf_RanBP2_sf"/>
</dbReference>
<feature type="domain" description="FPG-type" evidence="17">
    <location>
        <begin position="249"/>
        <end position="283"/>
    </location>
</feature>
<evidence type="ECO:0000256" key="8">
    <source>
        <dbReference type="ARBA" id="ARBA00023125"/>
    </source>
</evidence>
<keyword evidence="7" id="KW-0862">Zinc</keyword>
<dbReference type="CDD" id="cd08969">
    <property type="entry name" value="MeNeil3_N"/>
    <property type="match status" value="1"/>
</dbReference>
<dbReference type="PROSITE" id="PS01358">
    <property type="entry name" value="ZF_RANBP2_1"/>
    <property type="match status" value="1"/>
</dbReference>
<comment type="catalytic activity">
    <reaction evidence="13">
        <text>2'-deoxyribonucleotide-(2'-deoxyribose 5'-phosphate)-2'-deoxyribonucleotide-DNA = a 3'-end 2'-deoxyribonucleotide-(2,3-dehydro-2,3-deoxyribose 5'-phosphate)-DNA + a 5'-end 5'-phospho-2'-deoxyribonucleoside-DNA + H(+)</text>
        <dbReference type="Rhea" id="RHEA:66592"/>
        <dbReference type="Rhea" id="RHEA-COMP:13180"/>
        <dbReference type="Rhea" id="RHEA-COMP:16897"/>
        <dbReference type="Rhea" id="RHEA-COMP:17067"/>
        <dbReference type="ChEBI" id="CHEBI:15378"/>
        <dbReference type="ChEBI" id="CHEBI:136412"/>
        <dbReference type="ChEBI" id="CHEBI:157695"/>
        <dbReference type="ChEBI" id="CHEBI:167181"/>
        <dbReference type="EC" id="4.2.99.18"/>
    </reaction>
</comment>
<evidence type="ECO:0000259" key="18">
    <source>
        <dbReference type="PROSITE" id="PS51068"/>
    </source>
</evidence>
<evidence type="ECO:0000256" key="1">
    <source>
        <dbReference type="ARBA" id="ARBA00009409"/>
    </source>
</evidence>
<dbReference type="InterPro" id="IPR035937">
    <property type="entry name" value="FPG_N"/>
</dbReference>
<dbReference type="InterPro" id="IPR010979">
    <property type="entry name" value="Ribosomal_uS13-like_H2TH"/>
</dbReference>
<keyword evidence="9" id="KW-0234">DNA repair</keyword>
<feature type="compositionally biased region" description="Polar residues" evidence="15">
    <location>
        <begin position="427"/>
        <end position="444"/>
    </location>
</feature>
<reference evidence="20" key="2">
    <citation type="submission" date="2025-08" db="UniProtKB">
        <authorList>
            <consortium name="RefSeq"/>
        </authorList>
    </citation>
    <scope>IDENTIFICATION</scope>
    <source>
        <tissue evidence="20">Tongue muscle</tissue>
    </source>
</reference>
<dbReference type="InterPro" id="IPR000214">
    <property type="entry name" value="Znf_DNA_glyclase/AP_lyase"/>
</dbReference>
<dbReference type="Pfam" id="PF00641">
    <property type="entry name" value="Zn_ribbon_RanBP"/>
    <property type="match status" value="1"/>
</dbReference>
<dbReference type="PROSITE" id="PS51066">
    <property type="entry name" value="ZF_FPG_2"/>
    <property type="match status" value="1"/>
</dbReference>
<keyword evidence="3" id="KW-0479">Metal-binding</keyword>
<keyword evidence="4" id="KW-0227">DNA damage</keyword>
<dbReference type="SUPFAM" id="SSF46946">
    <property type="entry name" value="S13-like H2TH domain"/>
    <property type="match status" value="1"/>
</dbReference>
<dbReference type="PANTHER" id="PTHR22993">
    <property type="entry name" value="FORMAMIDOPYRIMIDINE-DNA GLYCOSYLASE"/>
    <property type="match status" value="1"/>
</dbReference>
<dbReference type="InterPro" id="IPR015886">
    <property type="entry name" value="H2TH_FPG"/>
</dbReference>
<dbReference type="InterPro" id="IPR015887">
    <property type="entry name" value="DNA_glyclase_Znf_dom_DNA_BS"/>
</dbReference>
<dbReference type="InterPro" id="IPR012319">
    <property type="entry name" value="FPG_cat"/>
</dbReference>
<dbReference type="Pfam" id="PF01149">
    <property type="entry name" value="Fapy_DNA_glyco"/>
    <property type="match status" value="1"/>
</dbReference>
<evidence type="ECO:0000256" key="4">
    <source>
        <dbReference type="ARBA" id="ARBA00022763"/>
    </source>
</evidence>
<evidence type="ECO:0000256" key="14">
    <source>
        <dbReference type="PROSITE-ProRule" id="PRU00322"/>
    </source>
</evidence>
<feature type="domain" description="RanBP2-type" evidence="16">
    <location>
        <begin position="319"/>
        <end position="348"/>
    </location>
</feature>
<evidence type="ECO:0000259" key="16">
    <source>
        <dbReference type="PROSITE" id="PS50199"/>
    </source>
</evidence>
<dbReference type="GeneID" id="110133064"/>
<evidence type="ECO:0000256" key="13">
    <source>
        <dbReference type="ARBA" id="ARBA00044632"/>
    </source>
</evidence>
<feature type="compositionally biased region" description="Low complexity" evidence="15">
    <location>
        <begin position="40"/>
        <end position="55"/>
    </location>
</feature>
<evidence type="ECO:0000256" key="6">
    <source>
        <dbReference type="ARBA" id="ARBA00022801"/>
    </source>
</evidence>
<accession>A0ABM4HKX1</accession>
<evidence type="ECO:0000256" key="3">
    <source>
        <dbReference type="ARBA" id="ARBA00022723"/>
    </source>
</evidence>
<dbReference type="PROSITE" id="PS50199">
    <property type="entry name" value="ZF_RANBP2_2"/>
    <property type="match status" value="1"/>
</dbReference>
<dbReference type="Gene3D" id="1.10.8.50">
    <property type="match status" value="1"/>
</dbReference>
<dbReference type="Pfam" id="PF06831">
    <property type="entry name" value="H2TH"/>
    <property type="match status" value="1"/>
</dbReference>
<comment type="similarity">
    <text evidence="1">Belongs to the FPG family.</text>
</comment>
<dbReference type="SMART" id="SM00547">
    <property type="entry name" value="ZnF_RBZ"/>
    <property type="match status" value="1"/>
</dbReference>
<dbReference type="InterPro" id="IPR001876">
    <property type="entry name" value="Znf_RanBP2"/>
</dbReference>
<name>A0ABM4HKX1_ODOVR</name>
<keyword evidence="12" id="KW-0326">Glycosidase</keyword>
<proteinExistence type="inferred from homology"/>
<dbReference type="PROSITE" id="PS51068">
    <property type="entry name" value="FPG_CAT"/>
    <property type="match status" value="1"/>
</dbReference>
<evidence type="ECO:0000256" key="5">
    <source>
        <dbReference type="ARBA" id="ARBA00022771"/>
    </source>
</evidence>
<dbReference type="SUPFAM" id="SSF81624">
    <property type="entry name" value="N-terminal domain of MutM-like DNA repair proteins"/>
    <property type="match status" value="1"/>
</dbReference>
<dbReference type="RefSeq" id="XP_070316212.1">
    <property type="nucleotide sequence ID" value="XM_070460111.1"/>
</dbReference>
<gene>
    <name evidence="20" type="primary">NEIL3</name>
</gene>
<evidence type="ECO:0000256" key="9">
    <source>
        <dbReference type="ARBA" id="ARBA00023204"/>
    </source>
</evidence>